<keyword evidence="1" id="KW-0732">Signal</keyword>
<dbReference type="AlphaFoldDB" id="A0A7R9QL68"/>
<feature type="chain" id="PRO_5036211893" evidence="1">
    <location>
        <begin position="21"/>
        <end position="121"/>
    </location>
</feature>
<keyword evidence="3" id="KW-1185">Reference proteome</keyword>
<name>A0A7R9QL68_9ACAR</name>
<organism evidence="2">
    <name type="scientific">Oppiella nova</name>
    <dbReference type="NCBI Taxonomy" id="334625"/>
    <lineage>
        <taxon>Eukaryota</taxon>
        <taxon>Metazoa</taxon>
        <taxon>Ecdysozoa</taxon>
        <taxon>Arthropoda</taxon>
        <taxon>Chelicerata</taxon>
        <taxon>Arachnida</taxon>
        <taxon>Acari</taxon>
        <taxon>Acariformes</taxon>
        <taxon>Sarcoptiformes</taxon>
        <taxon>Oribatida</taxon>
        <taxon>Brachypylina</taxon>
        <taxon>Oppioidea</taxon>
        <taxon>Oppiidae</taxon>
        <taxon>Oppiella</taxon>
    </lineage>
</organism>
<gene>
    <name evidence="2" type="ORF">ONB1V03_LOCUS7582</name>
</gene>
<dbReference type="Proteomes" id="UP000728032">
    <property type="component" value="Unassembled WGS sequence"/>
</dbReference>
<evidence type="ECO:0000313" key="3">
    <source>
        <dbReference type="Proteomes" id="UP000728032"/>
    </source>
</evidence>
<proteinExistence type="predicted"/>
<dbReference type="EMBL" id="OC918744">
    <property type="protein sequence ID" value="CAD7650001.1"/>
    <property type="molecule type" value="Genomic_DNA"/>
</dbReference>
<protein>
    <submittedName>
        <fullName evidence="2">Uncharacterized protein</fullName>
    </submittedName>
</protein>
<accession>A0A7R9QL68</accession>
<evidence type="ECO:0000313" key="2">
    <source>
        <dbReference type="EMBL" id="CAD7650001.1"/>
    </source>
</evidence>
<reference evidence="2" key="1">
    <citation type="submission" date="2020-11" db="EMBL/GenBank/DDBJ databases">
        <authorList>
            <person name="Tran Van P."/>
        </authorList>
    </citation>
    <scope>NUCLEOTIDE SEQUENCE</scope>
</reference>
<feature type="signal peptide" evidence="1">
    <location>
        <begin position="1"/>
        <end position="20"/>
    </location>
</feature>
<dbReference type="EMBL" id="CAJPVJ010003919">
    <property type="protein sequence ID" value="CAG2168088.1"/>
    <property type="molecule type" value="Genomic_DNA"/>
</dbReference>
<evidence type="ECO:0000256" key="1">
    <source>
        <dbReference type="SAM" id="SignalP"/>
    </source>
</evidence>
<sequence>MSNLLTIVSILVVGVVYVSGQGDLMTDEMKKNAKMMLCGTCKDEAVRADIIKFGECVSGHYPEEVAALKAIREANLANPDECVNKMRTQLEGYRKTHADGIVKVMECFAANVVANHLAKCH</sequence>
<dbReference type="OrthoDB" id="6503694at2759"/>